<dbReference type="InterPro" id="IPR000639">
    <property type="entry name" value="Epox_hydrolase-like"/>
</dbReference>
<keyword evidence="5" id="KW-1185">Reference proteome</keyword>
<evidence type="ECO:0000313" key="4">
    <source>
        <dbReference type="EMBL" id="TFC01884.1"/>
    </source>
</evidence>
<organism evidence="4 5">
    <name type="scientific">Cryobacterium mannosilyticum</name>
    <dbReference type="NCBI Taxonomy" id="1259190"/>
    <lineage>
        <taxon>Bacteria</taxon>
        <taxon>Bacillati</taxon>
        <taxon>Actinomycetota</taxon>
        <taxon>Actinomycetes</taxon>
        <taxon>Micrococcales</taxon>
        <taxon>Microbacteriaceae</taxon>
        <taxon>Cryobacterium</taxon>
    </lineage>
</organism>
<dbReference type="Gene3D" id="3.40.50.1820">
    <property type="entry name" value="alpha/beta hydrolase"/>
    <property type="match status" value="1"/>
</dbReference>
<feature type="region of interest" description="Disordered" evidence="2">
    <location>
        <begin position="1"/>
        <end position="29"/>
    </location>
</feature>
<accession>A0A4R8W5I0</accession>
<dbReference type="GO" id="GO:0016787">
    <property type="term" value="F:hydrolase activity"/>
    <property type="evidence" value="ECO:0007669"/>
    <property type="project" value="UniProtKB-KW"/>
</dbReference>
<proteinExistence type="predicted"/>
<dbReference type="Pfam" id="PF00561">
    <property type="entry name" value="Abhydrolase_1"/>
    <property type="match status" value="1"/>
</dbReference>
<dbReference type="AlphaFoldDB" id="A0A4R8W5I0"/>
<dbReference type="InterPro" id="IPR000073">
    <property type="entry name" value="AB_hydrolase_1"/>
</dbReference>
<dbReference type="PRINTS" id="PR00412">
    <property type="entry name" value="EPOXHYDRLASE"/>
</dbReference>
<dbReference type="Proteomes" id="UP000297643">
    <property type="component" value="Unassembled WGS sequence"/>
</dbReference>
<dbReference type="PANTHER" id="PTHR43798">
    <property type="entry name" value="MONOACYLGLYCEROL LIPASE"/>
    <property type="match status" value="1"/>
</dbReference>
<dbReference type="EMBL" id="SOFM01000039">
    <property type="protein sequence ID" value="TFC01884.1"/>
    <property type="molecule type" value="Genomic_DNA"/>
</dbReference>
<evidence type="ECO:0000259" key="3">
    <source>
        <dbReference type="Pfam" id="PF00561"/>
    </source>
</evidence>
<sequence length="309" mass="33198">MMANPTSTPPMAQSLRGGGGRKSAGSLRPEKRPAYARAMPHLTVPGASLYYETDGHASAPALLLLHAGIANLRMWDPQIAALAAGHFVIRFDSRGFGQTSTEDVAFSNRADAIAVLDHLGVAAATLVGCSRGGSIAIDLALEHPDRVTGLVTIGSGPSGFPEVELTEAEDALFDELDRAFDAKDWHRLARLEVALWAIGPLRTEADLDPEFLSTAYALNRVNVVHAEENPLPIPLEPPASIRVVDIEVPALVTVGEFDITPALAQYEYLLSTLPQATGCTFRNTAHLPSVERPAEFERVLLAWLAENRL</sequence>
<evidence type="ECO:0000256" key="1">
    <source>
        <dbReference type="ARBA" id="ARBA00022801"/>
    </source>
</evidence>
<reference evidence="4 5" key="1">
    <citation type="submission" date="2019-03" db="EMBL/GenBank/DDBJ databases">
        <title>Genomics of glacier-inhabiting Cryobacterium strains.</title>
        <authorList>
            <person name="Liu Q."/>
            <person name="Xin Y.-H."/>
        </authorList>
    </citation>
    <scope>NUCLEOTIDE SEQUENCE [LARGE SCALE GENOMIC DNA]</scope>
    <source>
        <strain evidence="4 5">RHLT2-21</strain>
    </source>
</reference>
<feature type="compositionally biased region" description="Polar residues" evidence="2">
    <location>
        <begin position="1"/>
        <end position="11"/>
    </location>
</feature>
<comment type="caution">
    <text evidence="4">The sequence shown here is derived from an EMBL/GenBank/DDBJ whole genome shotgun (WGS) entry which is preliminary data.</text>
</comment>
<dbReference type="SUPFAM" id="SSF53474">
    <property type="entry name" value="alpha/beta-Hydrolases"/>
    <property type="match status" value="1"/>
</dbReference>
<dbReference type="GO" id="GO:0016020">
    <property type="term" value="C:membrane"/>
    <property type="evidence" value="ECO:0007669"/>
    <property type="project" value="TreeGrafter"/>
</dbReference>
<keyword evidence="1 4" id="KW-0378">Hydrolase</keyword>
<name>A0A4R8W5I0_9MICO</name>
<dbReference type="InterPro" id="IPR029058">
    <property type="entry name" value="AB_hydrolase_fold"/>
</dbReference>
<dbReference type="InterPro" id="IPR050266">
    <property type="entry name" value="AB_hydrolase_sf"/>
</dbReference>
<evidence type="ECO:0000256" key="2">
    <source>
        <dbReference type="SAM" id="MobiDB-lite"/>
    </source>
</evidence>
<gene>
    <name evidence="4" type="ORF">E3O32_12485</name>
</gene>
<protein>
    <submittedName>
        <fullName evidence="4">Alpha/beta fold hydrolase</fullName>
    </submittedName>
</protein>
<evidence type="ECO:0000313" key="5">
    <source>
        <dbReference type="Proteomes" id="UP000297643"/>
    </source>
</evidence>
<dbReference type="PANTHER" id="PTHR43798:SF31">
    <property type="entry name" value="AB HYDROLASE SUPERFAMILY PROTEIN YCLE"/>
    <property type="match status" value="1"/>
</dbReference>
<feature type="domain" description="AB hydrolase-1" evidence="3">
    <location>
        <begin position="60"/>
        <end position="293"/>
    </location>
</feature>
<dbReference type="PRINTS" id="PR00111">
    <property type="entry name" value="ABHYDROLASE"/>
</dbReference>